<dbReference type="NCBIfam" id="NF004231">
    <property type="entry name" value="PRK05679.1"/>
    <property type="match status" value="1"/>
</dbReference>
<dbReference type="Pfam" id="PF01243">
    <property type="entry name" value="PNPOx_N"/>
    <property type="match status" value="1"/>
</dbReference>
<evidence type="ECO:0000256" key="6">
    <source>
        <dbReference type="SAM" id="MobiDB-lite"/>
    </source>
</evidence>
<keyword evidence="4" id="KW-0288">FMN</keyword>
<evidence type="ECO:0000256" key="4">
    <source>
        <dbReference type="ARBA" id="ARBA00022643"/>
    </source>
</evidence>
<feature type="compositionally biased region" description="Acidic residues" evidence="6">
    <location>
        <begin position="22"/>
        <end position="41"/>
    </location>
</feature>
<dbReference type="Pfam" id="PF10590">
    <property type="entry name" value="PNP_phzG_C"/>
    <property type="match status" value="1"/>
</dbReference>
<dbReference type="PANTHER" id="PTHR10851:SF0">
    <property type="entry name" value="PYRIDOXINE-5'-PHOSPHATE OXIDASE"/>
    <property type="match status" value="1"/>
</dbReference>
<gene>
    <name evidence="9" type="ORF">JK363_22595</name>
</gene>
<evidence type="ECO:0000256" key="5">
    <source>
        <dbReference type="ARBA" id="ARBA00023002"/>
    </source>
</evidence>
<dbReference type="Gene3D" id="2.30.110.10">
    <property type="entry name" value="Electron Transport, Fmn-binding Protein, Chain A"/>
    <property type="match status" value="1"/>
</dbReference>
<evidence type="ECO:0000259" key="7">
    <source>
        <dbReference type="Pfam" id="PF01243"/>
    </source>
</evidence>
<evidence type="ECO:0000256" key="2">
    <source>
        <dbReference type="ARBA" id="ARBA00007301"/>
    </source>
</evidence>
<keyword evidence="5 9" id="KW-0560">Oxidoreductase</keyword>
<dbReference type="PANTHER" id="PTHR10851">
    <property type="entry name" value="PYRIDOXINE-5-PHOSPHATE OXIDASE"/>
    <property type="match status" value="1"/>
</dbReference>
<evidence type="ECO:0000313" key="10">
    <source>
        <dbReference type="Proteomes" id="UP000634229"/>
    </source>
</evidence>
<comment type="caution">
    <text evidence="9">The sequence shown here is derived from an EMBL/GenBank/DDBJ whole genome shotgun (WGS) entry which is preliminary data.</text>
</comment>
<accession>A0ABS1NHG4</accession>
<dbReference type="InterPro" id="IPR012349">
    <property type="entry name" value="Split_barrel_FMN-bd"/>
</dbReference>
<keyword evidence="3" id="KW-0285">Flavoprotein</keyword>
<evidence type="ECO:0000313" key="9">
    <source>
        <dbReference type="EMBL" id="MBL1099405.1"/>
    </source>
</evidence>
<feature type="region of interest" description="Disordered" evidence="6">
    <location>
        <begin position="1"/>
        <end position="41"/>
    </location>
</feature>
<name>A0ABS1NHG4_9ACTN</name>
<feature type="domain" description="Pyridoxamine 5'-phosphate oxidase N-terminal" evidence="7">
    <location>
        <begin position="91"/>
        <end position="209"/>
    </location>
</feature>
<reference evidence="9 10" key="1">
    <citation type="submission" date="2021-01" db="EMBL/GenBank/DDBJ databases">
        <title>WGS of actinomycetes isolated from Thailand.</title>
        <authorList>
            <person name="Thawai C."/>
        </authorList>
    </citation>
    <scope>NUCLEOTIDE SEQUENCE [LARGE SCALE GENOMIC DNA]</scope>
    <source>
        <strain evidence="9 10">CA1R205</strain>
    </source>
</reference>
<dbReference type="Proteomes" id="UP000634229">
    <property type="component" value="Unassembled WGS sequence"/>
</dbReference>
<dbReference type="RefSeq" id="WP_201876820.1">
    <property type="nucleotide sequence ID" value="NZ_JAERRF010000013.1"/>
</dbReference>
<evidence type="ECO:0000256" key="3">
    <source>
        <dbReference type="ARBA" id="ARBA00022630"/>
    </source>
</evidence>
<dbReference type="EMBL" id="JAERRF010000013">
    <property type="protein sequence ID" value="MBL1099405.1"/>
    <property type="molecule type" value="Genomic_DNA"/>
</dbReference>
<feature type="domain" description="Pyridoxine 5'-phosphate oxidase dimerisation C-terminal" evidence="8">
    <location>
        <begin position="222"/>
        <end position="265"/>
    </location>
</feature>
<dbReference type="InterPro" id="IPR000659">
    <property type="entry name" value="Pyridox_Oxase"/>
</dbReference>
<keyword evidence="10" id="KW-1185">Reference proteome</keyword>
<protein>
    <submittedName>
        <fullName evidence="9">Pyridoxal 5'-phosphate synthase</fullName>
        <ecNumber evidence="9">1.4.3.5</ecNumber>
    </submittedName>
</protein>
<sequence length="265" mass="28899">MSGAEENEPGAPGAGAAGDSDAVGETDTVGDSDAVDTDAVDSDASFQELLRGLRVRHGGELPVLDPDMAPDAPLPLFRRWLREAAGSDEPAAHTMMLATAGADGRPSQRTVMLHGADARGWHFGTHRTSRKGRELAERPYASLAFHWPRTGRQVRIGGRVHEAGAEESAADLRGRSPAALAAALAGAGRQSEVLGSYQELVRAFEAAYERAEREPDATAPSWTLYVLEPDEVEFYQEEARRRHVRVRYRRAPEEPGGWRRELLWP</sequence>
<dbReference type="InterPro" id="IPR011576">
    <property type="entry name" value="Pyridox_Oxase_N"/>
</dbReference>
<dbReference type="SUPFAM" id="SSF50475">
    <property type="entry name" value="FMN-binding split barrel"/>
    <property type="match status" value="1"/>
</dbReference>
<comment type="cofactor">
    <cofactor evidence="1">
        <name>FMN</name>
        <dbReference type="ChEBI" id="CHEBI:58210"/>
    </cofactor>
</comment>
<dbReference type="InterPro" id="IPR019576">
    <property type="entry name" value="Pyridoxamine_oxidase_dimer_C"/>
</dbReference>
<dbReference type="EC" id="1.4.3.5" evidence="9"/>
<dbReference type="GO" id="GO:0004733">
    <property type="term" value="F:pyridoxamine phosphate oxidase activity"/>
    <property type="evidence" value="ECO:0007669"/>
    <property type="project" value="UniProtKB-EC"/>
</dbReference>
<comment type="similarity">
    <text evidence="2">Belongs to the pyridoxamine 5'-phosphate oxidase family.</text>
</comment>
<proteinExistence type="inferred from homology"/>
<evidence type="ECO:0000259" key="8">
    <source>
        <dbReference type="Pfam" id="PF10590"/>
    </source>
</evidence>
<evidence type="ECO:0000256" key="1">
    <source>
        <dbReference type="ARBA" id="ARBA00001917"/>
    </source>
</evidence>
<organism evidence="9 10">
    <name type="scientific">Streptomyces coffeae</name>
    <dbReference type="NCBI Taxonomy" id="621382"/>
    <lineage>
        <taxon>Bacteria</taxon>
        <taxon>Bacillati</taxon>
        <taxon>Actinomycetota</taxon>
        <taxon>Actinomycetes</taxon>
        <taxon>Kitasatosporales</taxon>
        <taxon>Streptomycetaceae</taxon>
        <taxon>Streptomyces</taxon>
    </lineage>
</organism>